<protein>
    <submittedName>
        <fullName evidence="2">Uncharacterized protein</fullName>
    </submittedName>
</protein>
<keyword evidence="3" id="KW-1185">Reference proteome</keyword>
<dbReference type="EMBL" id="JABKKE010000004">
    <property type="protein sequence ID" value="NPE13396.1"/>
    <property type="molecule type" value="Genomic_DNA"/>
</dbReference>
<reference evidence="2 3" key="1">
    <citation type="submission" date="2020-05" db="EMBL/GenBank/DDBJ databases">
        <title>Distinct polysaccharide utilization as determinants for interspecies competition between intestinal Prevotella spp.</title>
        <authorList>
            <person name="Galvez E.J.C."/>
            <person name="Iljazovic A."/>
            <person name="Strowig T."/>
        </authorList>
    </citation>
    <scope>NUCLEOTIDE SEQUENCE [LARGE SCALE GENOMIC DNA]</scope>
    <source>
        <strain evidence="2 3">PROD</strain>
    </source>
</reference>
<proteinExistence type="predicted"/>
<evidence type="ECO:0000313" key="3">
    <source>
        <dbReference type="Proteomes" id="UP001193734"/>
    </source>
</evidence>
<sequence>MDKNKNEDIGKQKNHLGKEIITNLRWIGKRCGEFLLKISQDDYENPSPAPKVEPESWDIGDNPTSSDPLHGVGKNDDIKDINLPQTPLQDQDRNVSTEKLIKEIVQTIEIYDNQAAKVSDEAQKNIYNEAANILIEKLILAGCVPINPKENDKFDFAIHRTNIFSPFNNNRYIKRTVRIGVLQNDTIHIKAIVELKEENEYEVLQ</sequence>
<evidence type="ECO:0000256" key="1">
    <source>
        <dbReference type="SAM" id="MobiDB-lite"/>
    </source>
</evidence>
<organism evidence="2 3">
    <name type="scientific">Xylanibacter rodentium</name>
    <dbReference type="NCBI Taxonomy" id="2736289"/>
    <lineage>
        <taxon>Bacteria</taxon>
        <taxon>Pseudomonadati</taxon>
        <taxon>Bacteroidota</taxon>
        <taxon>Bacteroidia</taxon>
        <taxon>Bacteroidales</taxon>
        <taxon>Prevotellaceae</taxon>
        <taxon>Xylanibacter</taxon>
    </lineage>
</organism>
<dbReference type="RefSeq" id="WP_172176541.1">
    <property type="nucleotide sequence ID" value="NZ_CASGIA010000021.1"/>
</dbReference>
<feature type="region of interest" description="Disordered" evidence="1">
    <location>
        <begin position="41"/>
        <end position="76"/>
    </location>
</feature>
<accession>A0ABX2AUP8</accession>
<dbReference type="Proteomes" id="UP001193734">
    <property type="component" value="Unassembled WGS sequence"/>
</dbReference>
<gene>
    <name evidence="2" type="ORF">HPS55_03495</name>
</gene>
<evidence type="ECO:0000313" key="2">
    <source>
        <dbReference type="EMBL" id="NPE13396.1"/>
    </source>
</evidence>
<name>A0ABX2AUP8_9BACT</name>
<comment type="caution">
    <text evidence="2">The sequence shown here is derived from an EMBL/GenBank/DDBJ whole genome shotgun (WGS) entry which is preliminary data.</text>
</comment>
<dbReference type="GeneID" id="82156822"/>